<dbReference type="AlphaFoldDB" id="A0AAV1HSX8"/>
<protein>
    <submittedName>
        <fullName evidence="2">Uncharacterized protein</fullName>
    </submittedName>
</protein>
<feature type="region of interest" description="Disordered" evidence="1">
    <location>
        <begin position="1"/>
        <end position="223"/>
    </location>
</feature>
<accession>A0AAV1HSX8</accession>
<dbReference type="Proteomes" id="UP001314263">
    <property type="component" value="Unassembled WGS sequence"/>
</dbReference>
<dbReference type="EMBL" id="CAUYUE010000001">
    <property type="protein sequence ID" value="CAK0736818.1"/>
    <property type="molecule type" value="Genomic_DNA"/>
</dbReference>
<evidence type="ECO:0000256" key="1">
    <source>
        <dbReference type="SAM" id="MobiDB-lite"/>
    </source>
</evidence>
<name>A0AAV1HSX8_9CHLO</name>
<gene>
    <name evidence="2" type="ORF">CVIRNUC_000808</name>
</gene>
<sequence length="314" mass="33795">MADCMTDAELHDHQQRSAAWGSREAAAHASWEALLRQVDGPSAQEALMQPQQDEGRCWTPPPPPPPMQPHGRHAASPTRRPQPPQTHGQRPGRRGQPAAGAPSPQQHGDYYGDPRRGYRPASPDRPGPQQGYQFRPAPRQQAPVYGPSQQQGPRGEWPPGRLPVQPPMHAPGPQQGPVPYGPNAQQQGFCAPQPSYAGPAMQRPPHASPAIQPPLHAAPTQGGPLPVPMGLMFGRVWPAPGEAPSTWVYMAGPPQPYGPPLYQQGPAQRPQPAYQPGPHMQGPLAPAMQGGLHVTSIMNYALRTRHGTDALPPE</sequence>
<proteinExistence type="predicted"/>
<evidence type="ECO:0000313" key="3">
    <source>
        <dbReference type="Proteomes" id="UP001314263"/>
    </source>
</evidence>
<comment type="caution">
    <text evidence="2">The sequence shown here is derived from an EMBL/GenBank/DDBJ whole genome shotgun (WGS) entry which is preliminary data.</text>
</comment>
<feature type="compositionally biased region" description="Pro residues" evidence="1">
    <location>
        <begin position="59"/>
        <end position="68"/>
    </location>
</feature>
<reference evidence="2 3" key="1">
    <citation type="submission" date="2023-10" db="EMBL/GenBank/DDBJ databases">
        <authorList>
            <person name="Maclean D."/>
            <person name="Macfadyen A."/>
        </authorList>
    </citation>
    <scope>NUCLEOTIDE SEQUENCE [LARGE SCALE GENOMIC DNA]</scope>
</reference>
<evidence type="ECO:0000313" key="2">
    <source>
        <dbReference type="EMBL" id="CAK0736818.1"/>
    </source>
</evidence>
<organism evidence="2 3">
    <name type="scientific">Coccomyxa viridis</name>
    <dbReference type="NCBI Taxonomy" id="1274662"/>
    <lineage>
        <taxon>Eukaryota</taxon>
        <taxon>Viridiplantae</taxon>
        <taxon>Chlorophyta</taxon>
        <taxon>core chlorophytes</taxon>
        <taxon>Trebouxiophyceae</taxon>
        <taxon>Trebouxiophyceae incertae sedis</taxon>
        <taxon>Coccomyxaceae</taxon>
        <taxon>Coccomyxa</taxon>
    </lineage>
</organism>
<keyword evidence="3" id="KW-1185">Reference proteome</keyword>
<feature type="compositionally biased region" description="Pro residues" evidence="1">
    <location>
        <begin position="160"/>
        <end position="180"/>
    </location>
</feature>